<evidence type="ECO:0000313" key="3">
    <source>
        <dbReference type="Proteomes" id="UP000276301"/>
    </source>
</evidence>
<feature type="signal peptide" evidence="1">
    <location>
        <begin position="1"/>
        <end position="28"/>
    </location>
</feature>
<dbReference type="RefSeq" id="WP_121587673.1">
    <property type="nucleotide sequence ID" value="NZ_RCHT01000051.1"/>
</dbReference>
<keyword evidence="3" id="KW-1185">Reference proteome</keyword>
<dbReference type="AlphaFoldDB" id="A0A498CLV5"/>
<protein>
    <recommendedName>
        <fullName evidence="4">DUF4358 domain-containing protein</fullName>
    </recommendedName>
</protein>
<comment type="caution">
    <text evidence="2">The sequence shown here is derived from an EMBL/GenBank/DDBJ whole genome shotgun (WGS) entry which is preliminary data.</text>
</comment>
<gene>
    <name evidence="2" type="ORF">D4A47_13425</name>
</gene>
<accession>A0A498CLV5</accession>
<evidence type="ECO:0008006" key="4">
    <source>
        <dbReference type="Google" id="ProtNLM"/>
    </source>
</evidence>
<dbReference type="EMBL" id="RCHT01000051">
    <property type="protein sequence ID" value="RLL06956.1"/>
    <property type="molecule type" value="Genomic_DNA"/>
</dbReference>
<evidence type="ECO:0000256" key="1">
    <source>
        <dbReference type="SAM" id="SignalP"/>
    </source>
</evidence>
<keyword evidence="1" id="KW-0732">Signal</keyword>
<reference evidence="2 3" key="1">
    <citation type="submission" date="2018-10" db="EMBL/GenBank/DDBJ databases">
        <title>Anaerotruncus faecis sp. nov., isolated from human feces.</title>
        <authorList>
            <person name="Wang Y.-J."/>
        </authorList>
    </citation>
    <scope>NUCLEOTIDE SEQUENCE [LARGE SCALE GENOMIC DNA]</scope>
    <source>
        <strain evidence="2 3">22A2-44</strain>
    </source>
</reference>
<proteinExistence type="predicted"/>
<dbReference type="Proteomes" id="UP000276301">
    <property type="component" value="Unassembled WGS sequence"/>
</dbReference>
<sequence length="253" mass="25760">MKRVFATAAAVLFAALTLTSCMFLPPHAGGSAASGNAGDPGAAARPAEDGAASGSLFGAGEAASEAGAASAAPGDDGYVAEANRIAMEFVDGPTGLYLKGELSEDAFKAEAAAARDALLDNAREALTALGFSGAELEELMAAETEMIGDVYLCVEDVMRPARELAALEGATYGDDNPFGAFKDVMGPIGELTAAGKKWAGVLRADQAALEALESRYAGRLPAGYLIALTSKTQADQYADDLDMGDFSSLFPQG</sequence>
<name>A0A498CLV5_9FIRM</name>
<dbReference type="PROSITE" id="PS51257">
    <property type="entry name" value="PROKAR_LIPOPROTEIN"/>
    <property type="match status" value="1"/>
</dbReference>
<evidence type="ECO:0000313" key="2">
    <source>
        <dbReference type="EMBL" id="RLL06956.1"/>
    </source>
</evidence>
<organism evidence="2 3">
    <name type="scientific">Anaerotruncus massiliensis</name>
    <name type="common">ex Liu et al. 2021</name>
    <dbReference type="NCBI Taxonomy" id="2321404"/>
    <lineage>
        <taxon>Bacteria</taxon>
        <taxon>Bacillati</taxon>
        <taxon>Bacillota</taxon>
        <taxon>Clostridia</taxon>
        <taxon>Eubacteriales</taxon>
        <taxon>Oscillospiraceae</taxon>
        <taxon>Anaerotruncus</taxon>
    </lineage>
</organism>
<feature type="chain" id="PRO_5039631139" description="DUF4358 domain-containing protein" evidence="1">
    <location>
        <begin position="29"/>
        <end position="253"/>
    </location>
</feature>